<dbReference type="InterPro" id="IPR009057">
    <property type="entry name" value="Homeodomain-like_sf"/>
</dbReference>
<sequence length="754" mass="89154">MLELIDKYGEYDWESVSKELNTGRLAWQCCARYQSEMNPTMKKAGPIVGDEANKLLRLIKRCRNTSGEIIWPQVAMLYEGRLISQIKNFYRKHNELIKNVPWDRLEDNIIFAAVKYYGPNQYTKIVKHLLWRNNRQIRERYICHLAIDSSQPDRSFGDWSIEEDMLLLKLCTDYVRNDQTINYSEIQREHFKRRNNHQLFARFHFYLRKLPIDFFTKPITENMIMAARTTRKLIRKKFIPPKLPEDRNELLEYIQKLSKQLRQQHTILKDDRNDLGSRKNRIQIESKNREKIFSLKILELNPNESVRWSIDDCLRLYNRLFPLARFFQRRIVYDRSMVIRTNNLLQTILIELIDSNVKKNFTNEIITIENELERGSDLARQNCEEDEILEFSSDHLDNSPQGYKNEEPEIVKKNSSDRSESQQENLTSPLTLDTLRFFISNVCCVLNNPSDRNLNETDGENLFSNFRCLFVPNSTTLFAFSLLRLMFHSMLIQTAQQNYDFDMNEFDKDQEFFDLRNIFMQLFLWPSLLMSSSASSSLIFSNEKSKKFFSEIVSNLNLDRERTSNQSEKIDQKNINIGEETINETKNSSDKNRTTNATTAITTIKSRGRPKKITKTFSHPINEFLKIRSAQKLIFYSTLQYNDLQCQSPSSSSPLSSSSSKISSSIDESVPSEKFWITQPRSLLMERVEKFIGFIMNRIENQYQTKTERKNQTEVTNSKRNDLKRKSKRIDWTQIEPTRRSSRASNKCFKLRKD</sequence>
<dbReference type="GO" id="GO:0042795">
    <property type="term" value="P:snRNA transcription by RNA polymerase II"/>
    <property type="evidence" value="ECO:0007669"/>
    <property type="project" value="TreeGrafter"/>
</dbReference>
<dbReference type="AlphaFoldDB" id="A0A834VHK1"/>
<evidence type="ECO:0000259" key="7">
    <source>
        <dbReference type="PROSITE" id="PS50090"/>
    </source>
</evidence>
<proteinExistence type="predicted"/>
<dbReference type="SMART" id="SM00717">
    <property type="entry name" value="SANT"/>
    <property type="match status" value="4"/>
</dbReference>
<keyword evidence="2" id="KW-0805">Transcription regulation</keyword>
<name>A0A834VHK1_SARSC</name>
<dbReference type="PANTHER" id="PTHR46621">
    <property type="entry name" value="SNRNA-ACTIVATING PROTEIN COMPLEX SUBUNIT 4"/>
    <property type="match status" value="1"/>
</dbReference>
<feature type="domain" description="HTH myb-type" evidence="8">
    <location>
        <begin position="94"/>
        <end position="149"/>
    </location>
</feature>
<dbReference type="GO" id="GO:0001006">
    <property type="term" value="F:RNA polymerase III type 3 promoter sequence-specific DNA binding"/>
    <property type="evidence" value="ECO:0007669"/>
    <property type="project" value="TreeGrafter"/>
</dbReference>
<accession>A0A834VHK1</accession>
<dbReference type="CDD" id="cd00167">
    <property type="entry name" value="SANT"/>
    <property type="match status" value="1"/>
</dbReference>
<dbReference type="PROSITE" id="PS50090">
    <property type="entry name" value="MYB_LIKE"/>
    <property type="match status" value="1"/>
</dbReference>
<evidence type="ECO:0000259" key="8">
    <source>
        <dbReference type="PROSITE" id="PS51294"/>
    </source>
</evidence>
<dbReference type="PANTHER" id="PTHR46621:SF1">
    <property type="entry name" value="SNRNA-ACTIVATING PROTEIN COMPLEX SUBUNIT 4"/>
    <property type="match status" value="1"/>
</dbReference>
<evidence type="ECO:0000256" key="3">
    <source>
        <dbReference type="ARBA" id="ARBA00023125"/>
    </source>
</evidence>
<dbReference type="GO" id="GO:0000978">
    <property type="term" value="F:RNA polymerase II cis-regulatory region sequence-specific DNA binding"/>
    <property type="evidence" value="ECO:0007669"/>
    <property type="project" value="TreeGrafter"/>
</dbReference>
<organism evidence="9">
    <name type="scientific">Sarcoptes scabiei</name>
    <name type="common">Itch mite</name>
    <name type="synonym">Acarus scabiei</name>
    <dbReference type="NCBI Taxonomy" id="52283"/>
    <lineage>
        <taxon>Eukaryota</taxon>
        <taxon>Metazoa</taxon>
        <taxon>Ecdysozoa</taxon>
        <taxon>Arthropoda</taxon>
        <taxon>Chelicerata</taxon>
        <taxon>Arachnida</taxon>
        <taxon>Acari</taxon>
        <taxon>Acariformes</taxon>
        <taxon>Sarcoptiformes</taxon>
        <taxon>Astigmata</taxon>
        <taxon>Psoroptidia</taxon>
        <taxon>Sarcoptoidea</taxon>
        <taxon>Sarcoptidae</taxon>
        <taxon>Sarcoptinae</taxon>
        <taxon>Sarcoptes</taxon>
    </lineage>
</organism>
<dbReference type="PROSITE" id="PS51294">
    <property type="entry name" value="HTH_MYB"/>
    <property type="match status" value="2"/>
</dbReference>
<dbReference type="EMBL" id="WVUK01000047">
    <property type="protein sequence ID" value="KAF7495659.1"/>
    <property type="molecule type" value="Genomic_DNA"/>
</dbReference>
<keyword evidence="3" id="KW-0238">DNA-binding</keyword>
<comment type="subcellular location">
    <subcellularLocation>
        <location evidence="1">Nucleus</location>
    </subcellularLocation>
</comment>
<dbReference type="InterPro" id="IPR001005">
    <property type="entry name" value="SANT/Myb"/>
</dbReference>
<keyword evidence="11" id="KW-1185">Reference proteome</keyword>
<dbReference type="EnsemblMetazoa" id="SSS_276s_mrna">
    <property type="protein sequence ID" value="KAF7495659.1"/>
    <property type="gene ID" value="SSS_276"/>
</dbReference>
<evidence type="ECO:0000313" key="10">
    <source>
        <dbReference type="EnsemblMetazoa" id="KAF7495659.1"/>
    </source>
</evidence>
<evidence type="ECO:0000313" key="11">
    <source>
        <dbReference type="Proteomes" id="UP000070412"/>
    </source>
</evidence>
<keyword evidence="5" id="KW-0539">Nucleus</keyword>
<evidence type="ECO:0000256" key="4">
    <source>
        <dbReference type="ARBA" id="ARBA00023163"/>
    </source>
</evidence>
<dbReference type="OrthoDB" id="6507271at2759"/>
<dbReference type="Proteomes" id="UP000070412">
    <property type="component" value="Unassembled WGS sequence"/>
</dbReference>
<feature type="domain" description="HTH myb-type" evidence="8">
    <location>
        <begin position="1"/>
        <end position="41"/>
    </location>
</feature>
<dbReference type="GO" id="GO:0005634">
    <property type="term" value="C:nucleus"/>
    <property type="evidence" value="ECO:0007669"/>
    <property type="project" value="UniProtKB-SubCell"/>
</dbReference>
<keyword evidence="4" id="KW-0804">Transcription</keyword>
<dbReference type="InterPro" id="IPR051575">
    <property type="entry name" value="Myb-like_DNA-bd"/>
</dbReference>
<dbReference type="GO" id="GO:0042796">
    <property type="term" value="P:snRNA transcription by RNA polymerase III"/>
    <property type="evidence" value="ECO:0007669"/>
    <property type="project" value="TreeGrafter"/>
</dbReference>
<dbReference type="SUPFAM" id="SSF46689">
    <property type="entry name" value="Homeodomain-like"/>
    <property type="match status" value="3"/>
</dbReference>
<feature type="region of interest" description="Disordered" evidence="6">
    <location>
        <begin position="706"/>
        <end position="754"/>
    </location>
</feature>
<evidence type="ECO:0000256" key="1">
    <source>
        <dbReference type="ARBA" id="ARBA00004123"/>
    </source>
</evidence>
<feature type="compositionally biased region" description="Basic and acidic residues" evidence="6">
    <location>
        <begin position="706"/>
        <end position="721"/>
    </location>
</feature>
<reference evidence="9" key="2">
    <citation type="submission" date="2020-01" db="EMBL/GenBank/DDBJ databases">
        <authorList>
            <person name="Korhonen P.K.K."/>
            <person name="Guangxu M.G."/>
            <person name="Wang T.W."/>
            <person name="Stroehlein A.J.S."/>
            <person name="Young N.D."/>
            <person name="Ang C.-S.A."/>
            <person name="Fernando D.W.F."/>
            <person name="Lu H.L."/>
            <person name="Taylor S.T."/>
            <person name="Ehtesham M.E.M."/>
            <person name="Najaraj S.H.N."/>
            <person name="Harsha G.H.G."/>
            <person name="Madugundu A.M."/>
            <person name="Renuse S.R."/>
            <person name="Holt D.H."/>
            <person name="Pandey A.P."/>
            <person name="Papenfuss A.P."/>
            <person name="Gasser R.B.G."/>
            <person name="Fischer K.F."/>
        </authorList>
    </citation>
    <scope>NUCLEOTIDE SEQUENCE</scope>
    <source>
        <strain evidence="9">SSS_KF_BRIS2020</strain>
    </source>
</reference>
<dbReference type="Pfam" id="PF13921">
    <property type="entry name" value="Myb_DNA-bind_6"/>
    <property type="match status" value="2"/>
</dbReference>
<dbReference type="InterPro" id="IPR017930">
    <property type="entry name" value="Myb_dom"/>
</dbReference>
<gene>
    <name evidence="9" type="primary">SSS_276g</name>
    <name evidence="9" type="ORF">SSS_276</name>
</gene>
<reference evidence="11" key="1">
    <citation type="journal article" date="2020" name="PLoS Negl. Trop. Dis.">
        <title>High-quality nuclear genome for Sarcoptes scabiei-A critical resource for a neglected parasite.</title>
        <authorList>
            <person name="Korhonen P.K."/>
            <person name="Gasser R.B."/>
            <person name="Ma G."/>
            <person name="Wang T."/>
            <person name="Stroehlein A.J."/>
            <person name="Young N.D."/>
            <person name="Ang C.S."/>
            <person name="Fernando D.D."/>
            <person name="Lu H.C."/>
            <person name="Taylor S."/>
            <person name="Reynolds S.L."/>
            <person name="Mofiz E."/>
            <person name="Najaraj S.H."/>
            <person name="Gowda H."/>
            <person name="Madugundu A."/>
            <person name="Renuse S."/>
            <person name="Holt D."/>
            <person name="Pandey A."/>
            <person name="Papenfuss A.T."/>
            <person name="Fischer K."/>
        </authorList>
    </citation>
    <scope>NUCLEOTIDE SEQUENCE [LARGE SCALE GENOMIC DNA]</scope>
</reference>
<feature type="domain" description="Myb-like" evidence="7">
    <location>
        <begin position="94"/>
        <end position="145"/>
    </location>
</feature>
<reference evidence="10" key="3">
    <citation type="submission" date="2022-06" db="UniProtKB">
        <authorList>
            <consortium name="EnsemblMetazoa"/>
        </authorList>
    </citation>
    <scope>IDENTIFICATION</scope>
</reference>
<evidence type="ECO:0000256" key="2">
    <source>
        <dbReference type="ARBA" id="ARBA00023015"/>
    </source>
</evidence>
<evidence type="ECO:0000256" key="5">
    <source>
        <dbReference type="ARBA" id="ARBA00023242"/>
    </source>
</evidence>
<dbReference type="Gene3D" id="1.10.10.60">
    <property type="entry name" value="Homeodomain-like"/>
    <property type="match status" value="1"/>
</dbReference>
<protein>
    <submittedName>
        <fullName evidence="9">Myb-like protein L</fullName>
    </submittedName>
</protein>
<evidence type="ECO:0000313" key="9">
    <source>
        <dbReference type="EMBL" id="KAF7495659.1"/>
    </source>
</evidence>
<evidence type="ECO:0000256" key="6">
    <source>
        <dbReference type="SAM" id="MobiDB-lite"/>
    </source>
</evidence>
<dbReference type="GO" id="GO:0019185">
    <property type="term" value="C:snRNA-activating protein complex"/>
    <property type="evidence" value="ECO:0007669"/>
    <property type="project" value="TreeGrafter"/>
</dbReference>